<dbReference type="Gene3D" id="3.30.70.2700">
    <property type="match status" value="1"/>
</dbReference>
<dbReference type="Proteomes" id="UP000231134">
    <property type="component" value="Unassembled WGS sequence"/>
</dbReference>
<evidence type="ECO:0000313" key="2">
    <source>
        <dbReference type="EMBL" id="PJJ42140.1"/>
    </source>
</evidence>
<gene>
    <name evidence="2" type="ORF">BGX16_2157</name>
</gene>
<feature type="domain" description="FAD-dependent protein C-terminal" evidence="1">
    <location>
        <begin position="281"/>
        <end position="471"/>
    </location>
</feature>
<dbReference type="PANTHER" id="PTHR42842">
    <property type="entry name" value="FAD/NAD(P)-BINDING OXIDOREDUCTASE"/>
    <property type="match status" value="1"/>
</dbReference>
<dbReference type="PANTHER" id="PTHR42842:SF3">
    <property type="entry name" value="FAD_NAD(P)-BINDING OXIDOREDUCTASE FAMILY PROTEIN"/>
    <property type="match status" value="1"/>
</dbReference>
<dbReference type="OrthoDB" id="9772594at2"/>
<reference evidence="2 3" key="1">
    <citation type="submission" date="2017-11" db="EMBL/GenBank/DDBJ databases">
        <title>Animal gut microbial communities from fecal samples from Wisconsin, USA.</title>
        <authorList>
            <person name="Neumann A."/>
        </authorList>
    </citation>
    <scope>NUCLEOTIDE SEQUENCE [LARGE SCALE GENOMIC DNA]</scope>
    <source>
        <strain evidence="2 3">UWS3</strain>
    </source>
</reference>
<protein>
    <recommendedName>
        <fullName evidence="1">FAD-dependent protein C-terminal domain-containing protein</fullName>
    </recommendedName>
</protein>
<dbReference type="Pfam" id="PF21688">
    <property type="entry name" value="FAD-depend_C"/>
    <property type="match status" value="1"/>
</dbReference>
<name>A0A2M9A8U7_9BACT</name>
<keyword evidence="3" id="KW-1185">Reference proteome</keyword>
<dbReference type="EMBL" id="PGEX01000001">
    <property type="protein sequence ID" value="PJJ42140.1"/>
    <property type="molecule type" value="Genomic_DNA"/>
</dbReference>
<evidence type="ECO:0000313" key="3">
    <source>
        <dbReference type="Proteomes" id="UP000231134"/>
    </source>
</evidence>
<dbReference type="SUPFAM" id="SSF51905">
    <property type="entry name" value="FAD/NAD(P)-binding domain"/>
    <property type="match status" value="1"/>
</dbReference>
<evidence type="ECO:0000259" key="1">
    <source>
        <dbReference type="Pfam" id="PF21688"/>
    </source>
</evidence>
<dbReference type="RefSeq" id="WP_100426027.1">
    <property type="nucleotide sequence ID" value="NZ_JAQXKX010000048.1"/>
</dbReference>
<dbReference type="Pfam" id="PF13450">
    <property type="entry name" value="NAD_binding_8"/>
    <property type="match status" value="1"/>
</dbReference>
<dbReference type="Gene3D" id="3.50.50.60">
    <property type="entry name" value="FAD/NAD(P)-binding domain"/>
    <property type="match status" value="2"/>
</dbReference>
<dbReference type="InterPro" id="IPR049516">
    <property type="entry name" value="FAD-depend_C"/>
</dbReference>
<comment type="caution">
    <text evidence="2">The sequence shown here is derived from an EMBL/GenBank/DDBJ whole genome shotgun (WGS) entry which is preliminary data.</text>
</comment>
<dbReference type="AlphaFoldDB" id="A0A2M9A8U7"/>
<proteinExistence type="predicted"/>
<dbReference type="InterPro" id="IPR036188">
    <property type="entry name" value="FAD/NAD-bd_sf"/>
</dbReference>
<accession>A0A2M9A8U7</accession>
<dbReference type="InterPro" id="IPR028348">
    <property type="entry name" value="FAD-binding_protein"/>
</dbReference>
<dbReference type="PIRSF" id="PIRSF038984">
    <property type="entry name" value="FAD_binding_protein"/>
    <property type="match status" value="1"/>
</dbReference>
<organism evidence="2 3">
    <name type="scientific">Hallerella succinigenes</name>
    <dbReference type="NCBI Taxonomy" id="1896222"/>
    <lineage>
        <taxon>Bacteria</taxon>
        <taxon>Pseudomonadati</taxon>
        <taxon>Fibrobacterota</taxon>
        <taxon>Fibrobacteria</taxon>
        <taxon>Fibrobacterales</taxon>
        <taxon>Fibrobacteraceae</taxon>
        <taxon>Hallerella</taxon>
    </lineage>
</organism>
<sequence length="524" mass="57098">MSLNAYHFRELSIPLEKKGEILPALAHATGLHEDAILNLEVERFALDSRKRGAPHWSYNVRFETAKRLHPTHWLVPATEKAETLDSDPLKDSVLLSKHVTVVGAGPAGLWAALSLQRKGFSVHLYEQGSPVEERFGDIHRFTVDRKFNPHSNVLFGEGGAGAYSDGKLNTRSRNVFSSAVLADMVHFGISSDVLTFAKPHIGTDRLVPLLRSLRKEFLSLGGEVHFHTALEDFELSNGNISKAKFNGAWQNVDNLVLAPGHSARFLYELLHERGVEEESKAFALGVRVEHPQSLINLRQYGANVNTNLTGSAEYALTAKTLNQTSAAYSFCMCPGGVLVPCVSENGTLATNGMSYSKRNGKLANGAIVVPVEKSESLFGGIEMQRRFEKRAFEIGGKDYTAPAQTIKAFLSEKKDSALPKSTFLTGVVPCSIRDILDDAICDSLADGFEQFERKIPGFISEGLIVAPETRTSSPVRIVRNTDTLESVSTKGLFVLGEGAGYTGGIVTSAADGIKLSNRVRLAKD</sequence>